<evidence type="ECO:0000256" key="3">
    <source>
        <dbReference type="ARBA" id="ARBA00023157"/>
    </source>
</evidence>
<feature type="signal peptide" evidence="4">
    <location>
        <begin position="1"/>
        <end position="22"/>
    </location>
</feature>
<name>A0A8J2HCB8_COTCN</name>
<feature type="domain" description="TIL" evidence="5">
    <location>
        <begin position="113"/>
        <end position="167"/>
    </location>
</feature>
<keyword evidence="3" id="KW-1015">Disulfide bond</keyword>
<dbReference type="InterPro" id="IPR002919">
    <property type="entry name" value="TIL_dom"/>
</dbReference>
<sequence length="176" mass="20640">MMYYNIRIFLSFAFVSFTLTEAFRANPCRENEFIKLHDECEPHCNNQKPEFCPYMRTTWCKCNPDFVRNSEDLCVKPEECSTDDLPEDPENQDIPDDADGEIFKVYSKLDRYCGENQYYTHNIILCEPSCEYPIPHRNCQVTLAEGCRCKPGYLRNSNRVCVKPTSCENNMLIQLI</sequence>
<evidence type="ECO:0000256" key="1">
    <source>
        <dbReference type="ARBA" id="ARBA00007611"/>
    </source>
</evidence>
<dbReference type="PANTHER" id="PTHR23259">
    <property type="entry name" value="RIDDLE"/>
    <property type="match status" value="1"/>
</dbReference>
<dbReference type="InterPro" id="IPR051368">
    <property type="entry name" value="SerProtInhib-TIL_Domain"/>
</dbReference>
<reference evidence="6" key="1">
    <citation type="submission" date="2021-04" db="EMBL/GenBank/DDBJ databases">
        <authorList>
            <person name="Chebbi M.A.C M."/>
        </authorList>
    </citation>
    <scope>NUCLEOTIDE SEQUENCE</scope>
</reference>
<dbReference type="Proteomes" id="UP000786811">
    <property type="component" value="Unassembled WGS sequence"/>
</dbReference>
<dbReference type="OrthoDB" id="6236007at2759"/>
<gene>
    <name evidence="6" type="ORF">HICCMSTLAB_LOCUS4815</name>
</gene>
<accession>A0A8J2HCB8</accession>
<dbReference type="AlphaFoldDB" id="A0A8J2HCB8"/>
<dbReference type="EMBL" id="CAJNRD030001119">
    <property type="protein sequence ID" value="CAG5088368.1"/>
    <property type="molecule type" value="Genomic_DNA"/>
</dbReference>
<protein>
    <recommendedName>
        <fullName evidence="5">TIL domain-containing protein</fullName>
    </recommendedName>
</protein>
<keyword evidence="7" id="KW-1185">Reference proteome</keyword>
<evidence type="ECO:0000313" key="6">
    <source>
        <dbReference type="EMBL" id="CAG5088368.1"/>
    </source>
</evidence>
<dbReference type="InterPro" id="IPR036084">
    <property type="entry name" value="Ser_inhib-like_sf"/>
</dbReference>
<dbReference type="GO" id="GO:0030414">
    <property type="term" value="F:peptidase inhibitor activity"/>
    <property type="evidence" value="ECO:0007669"/>
    <property type="project" value="UniProtKB-KW"/>
</dbReference>
<dbReference type="Pfam" id="PF01826">
    <property type="entry name" value="TIL"/>
    <property type="match status" value="1"/>
</dbReference>
<comment type="caution">
    <text evidence="6">The sequence shown here is derived from an EMBL/GenBank/DDBJ whole genome shotgun (WGS) entry which is preliminary data.</text>
</comment>
<evidence type="ECO:0000259" key="5">
    <source>
        <dbReference type="Pfam" id="PF01826"/>
    </source>
</evidence>
<dbReference type="PANTHER" id="PTHR23259:SF70">
    <property type="entry name" value="ACCESSORY GLAND PROTEIN ACP62F-RELATED"/>
    <property type="match status" value="1"/>
</dbReference>
<keyword evidence="4" id="KW-0732">Signal</keyword>
<dbReference type="CDD" id="cd19941">
    <property type="entry name" value="TIL"/>
    <property type="match status" value="2"/>
</dbReference>
<keyword evidence="2" id="KW-0646">Protease inhibitor</keyword>
<dbReference type="SUPFAM" id="SSF57567">
    <property type="entry name" value="Serine protease inhibitors"/>
    <property type="match status" value="2"/>
</dbReference>
<evidence type="ECO:0000313" key="7">
    <source>
        <dbReference type="Proteomes" id="UP000786811"/>
    </source>
</evidence>
<feature type="chain" id="PRO_5035309927" description="TIL domain-containing protein" evidence="4">
    <location>
        <begin position="23"/>
        <end position="176"/>
    </location>
</feature>
<comment type="similarity">
    <text evidence="1">Belongs to the serine protease inhibitor-like (TIL domain-containing) family.</text>
</comment>
<evidence type="ECO:0000256" key="4">
    <source>
        <dbReference type="SAM" id="SignalP"/>
    </source>
</evidence>
<evidence type="ECO:0000256" key="2">
    <source>
        <dbReference type="ARBA" id="ARBA00022690"/>
    </source>
</evidence>
<proteinExistence type="inferred from homology"/>
<dbReference type="Gene3D" id="2.10.25.10">
    <property type="entry name" value="Laminin"/>
    <property type="match status" value="2"/>
</dbReference>
<organism evidence="6 7">
    <name type="scientific">Cotesia congregata</name>
    <name type="common">Parasitoid wasp</name>
    <name type="synonym">Apanteles congregatus</name>
    <dbReference type="NCBI Taxonomy" id="51543"/>
    <lineage>
        <taxon>Eukaryota</taxon>
        <taxon>Metazoa</taxon>
        <taxon>Ecdysozoa</taxon>
        <taxon>Arthropoda</taxon>
        <taxon>Hexapoda</taxon>
        <taxon>Insecta</taxon>
        <taxon>Pterygota</taxon>
        <taxon>Neoptera</taxon>
        <taxon>Endopterygota</taxon>
        <taxon>Hymenoptera</taxon>
        <taxon>Apocrita</taxon>
        <taxon>Ichneumonoidea</taxon>
        <taxon>Braconidae</taxon>
        <taxon>Microgastrinae</taxon>
        <taxon>Cotesia</taxon>
    </lineage>
</organism>